<dbReference type="AlphaFoldDB" id="A0A2N5HA06"/>
<feature type="transmembrane region" description="Helical" evidence="7">
    <location>
        <begin position="155"/>
        <end position="175"/>
    </location>
</feature>
<dbReference type="Pfam" id="PF13520">
    <property type="entry name" value="AA_permease_2"/>
    <property type="match status" value="1"/>
</dbReference>
<feature type="transmembrane region" description="Helical" evidence="7">
    <location>
        <begin position="397"/>
        <end position="416"/>
    </location>
</feature>
<feature type="transmembrane region" description="Helical" evidence="7">
    <location>
        <begin position="286"/>
        <end position="308"/>
    </location>
</feature>
<evidence type="ECO:0000256" key="2">
    <source>
        <dbReference type="ARBA" id="ARBA00022475"/>
    </source>
</evidence>
<dbReference type="GO" id="GO:0005886">
    <property type="term" value="C:plasma membrane"/>
    <property type="evidence" value="ECO:0007669"/>
    <property type="project" value="UniProtKB-SubCell"/>
</dbReference>
<feature type="transmembrane region" description="Helical" evidence="7">
    <location>
        <begin position="129"/>
        <end position="148"/>
    </location>
</feature>
<feature type="transmembrane region" description="Helical" evidence="7">
    <location>
        <begin position="93"/>
        <end position="117"/>
    </location>
</feature>
<dbReference type="Gene3D" id="1.20.1740.10">
    <property type="entry name" value="Amino acid/polyamine transporter I"/>
    <property type="match status" value="1"/>
</dbReference>
<proteinExistence type="predicted"/>
<evidence type="ECO:0000256" key="4">
    <source>
        <dbReference type="ARBA" id="ARBA00022989"/>
    </source>
</evidence>
<dbReference type="PIRSF" id="PIRSF006060">
    <property type="entry name" value="AA_transporter"/>
    <property type="match status" value="1"/>
</dbReference>
<comment type="subcellular location">
    <subcellularLocation>
        <location evidence="1">Cell membrane</location>
        <topology evidence="1">Multi-pass membrane protein</topology>
    </subcellularLocation>
</comment>
<feature type="compositionally biased region" description="Polar residues" evidence="6">
    <location>
        <begin position="470"/>
        <end position="482"/>
    </location>
</feature>
<dbReference type="RefSeq" id="WP_101649947.1">
    <property type="nucleotide sequence ID" value="NZ_PGVE01000074.1"/>
</dbReference>
<dbReference type="InterPro" id="IPR002293">
    <property type="entry name" value="AA/rel_permease1"/>
</dbReference>
<keyword evidence="2" id="KW-1003">Cell membrane</keyword>
<evidence type="ECO:0000256" key="5">
    <source>
        <dbReference type="ARBA" id="ARBA00023136"/>
    </source>
</evidence>
<dbReference type="EMBL" id="PGVE01000074">
    <property type="protein sequence ID" value="PLS02352.1"/>
    <property type="molecule type" value="Genomic_DNA"/>
</dbReference>
<keyword evidence="5 7" id="KW-0472">Membrane</keyword>
<evidence type="ECO:0000256" key="3">
    <source>
        <dbReference type="ARBA" id="ARBA00022692"/>
    </source>
</evidence>
<comment type="caution">
    <text evidence="8">The sequence shown here is derived from an EMBL/GenBank/DDBJ whole genome shotgun (WGS) entry which is preliminary data.</text>
</comment>
<organism evidence="8 9">
    <name type="scientific">Neobacillus cucumis</name>
    <dbReference type="NCBI Taxonomy" id="1740721"/>
    <lineage>
        <taxon>Bacteria</taxon>
        <taxon>Bacillati</taxon>
        <taxon>Bacillota</taxon>
        <taxon>Bacilli</taxon>
        <taxon>Bacillales</taxon>
        <taxon>Bacillaceae</taxon>
        <taxon>Neobacillus</taxon>
    </lineage>
</organism>
<feature type="transmembrane region" description="Helical" evidence="7">
    <location>
        <begin position="195"/>
        <end position="217"/>
    </location>
</feature>
<accession>A0A2N5HA06</accession>
<keyword evidence="3 7" id="KW-0812">Transmembrane</keyword>
<dbReference type="GO" id="GO:0022857">
    <property type="term" value="F:transmembrane transporter activity"/>
    <property type="evidence" value="ECO:0007669"/>
    <property type="project" value="InterPro"/>
</dbReference>
<feature type="transmembrane region" description="Helical" evidence="7">
    <location>
        <begin position="16"/>
        <end position="37"/>
    </location>
</feature>
<feature type="transmembrane region" description="Helical" evidence="7">
    <location>
        <begin position="339"/>
        <end position="358"/>
    </location>
</feature>
<dbReference type="OrthoDB" id="9762947at2"/>
<dbReference type="Proteomes" id="UP000234950">
    <property type="component" value="Unassembled WGS sequence"/>
</dbReference>
<evidence type="ECO:0000256" key="6">
    <source>
        <dbReference type="SAM" id="MobiDB-lite"/>
    </source>
</evidence>
<keyword evidence="4 7" id="KW-1133">Transmembrane helix</keyword>
<evidence type="ECO:0000256" key="7">
    <source>
        <dbReference type="SAM" id="Phobius"/>
    </source>
</evidence>
<feature type="region of interest" description="Disordered" evidence="6">
    <location>
        <begin position="452"/>
        <end position="482"/>
    </location>
</feature>
<feature type="transmembrane region" description="Helical" evidence="7">
    <location>
        <begin position="364"/>
        <end position="385"/>
    </location>
</feature>
<reference evidence="8 9" key="1">
    <citation type="submission" date="2017-11" db="EMBL/GenBank/DDBJ databases">
        <title>Comparitive Functional Genomics of Dry Heat Resistant strains isolated from the Viking Spacecraft.</title>
        <authorList>
            <person name="Seuylemezian A."/>
            <person name="Cooper K."/>
            <person name="Vaishampayan P."/>
        </authorList>
    </citation>
    <scope>NUCLEOTIDE SEQUENCE [LARGE SCALE GENOMIC DNA]</scope>
    <source>
        <strain evidence="8 9">V32-6</strain>
    </source>
</reference>
<feature type="transmembrane region" description="Helical" evidence="7">
    <location>
        <begin position="49"/>
        <end position="73"/>
    </location>
</feature>
<feature type="transmembrane region" description="Helical" evidence="7">
    <location>
        <begin position="422"/>
        <end position="440"/>
    </location>
</feature>
<dbReference type="PANTHER" id="PTHR42770:SF7">
    <property type="entry name" value="MEMBRANE PROTEIN"/>
    <property type="match status" value="1"/>
</dbReference>
<dbReference type="PANTHER" id="PTHR42770">
    <property type="entry name" value="AMINO ACID TRANSPORTER-RELATED"/>
    <property type="match status" value="1"/>
</dbReference>
<name>A0A2N5HA06_9BACI</name>
<evidence type="ECO:0000313" key="9">
    <source>
        <dbReference type="Proteomes" id="UP000234950"/>
    </source>
</evidence>
<gene>
    <name evidence="8" type="ORF">CVD27_20450</name>
</gene>
<dbReference type="InterPro" id="IPR050367">
    <property type="entry name" value="APC_superfamily"/>
</dbReference>
<evidence type="ECO:0000256" key="1">
    <source>
        <dbReference type="ARBA" id="ARBA00004651"/>
    </source>
</evidence>
<feature type="transmembrane region" description="Helical" evidence="7">
    <location>
        <begin position="237"/>
        <end position="259"/>
    </location>
</feature>
<sequence>MSEAHKSKELTRSLSFLGNISISVSDISPTTGVFLMFPSVLLTAGTGSFLSFLAAAMIALCVALCMGELGALYPGAGGLYSIVYRVLGRPLGFLALLNYLIQGIFLPATIAFGAADYLVKIFPSWTENWTAFGVMVACTIVTILSMKWNAKFVEVFLILELVVVGVIAIAASFHFNQGIDSLFHPVALNADQTSTIPVSWSTLFAAVTVALFSYNGYDSSINFSEETDQKANIGKTLFTSAFIGVIAQIIPLLCILLSVPDVKGFLSSPSPINLIGEMYMGKSATLFLNIGAAIAMINCVLAVILQFSRVYYSAGRDKAFPEKINQFLTSIHPKFKTPWLATIFMGVLGALACFNSNLVSMVTFTSVTIVLLYATIAVCVMISRVRDKELYRPFKSPLFPVIPIIAIIGSIAALSQQAGKDLITSVIAFAIALLYYYLYLKPRSQTHWVLNEQQPTPGSEKGYGKEPLDAQNSISSSEAPLT</sequence>
<protein>
    <submittedName>
        <fullName evidence="8">APC family permease</fullName>
    </submittedName>
</protein>
<evidence type="ECO:0000313" key="8">
    <source>
        <dbReference type="EMBL" id="PLS02352.1"/>
    </source>
</evidence>
<keyword evidence="9" id="KW-1185">Reference proteome</keyword>